<organism evidence="8 9">
    <name type="scientific">Ligilactobacillus faecis</name>
    <dbReference type="NCBI Taxonomy" id="762833"/>
    <lineage>
        <taxon>Bacteria</taxon>
        <taxon>Bacillati</taxon>
        <taxon>Bacillota</taxon>
        <taxon>Bacilli</taxon>
        <taxon>Lactobacillales</taxon>
        <taxon>Lactobacillaceae</taxon>
        <taxon>Ligilactobacillus</taxon>
    </lineage>
</organism>
<evidence type="ECO:0000313" key="9">
    <source>
        <dbReference type="Proteomes" id="UP001565236"/>
    </source>
</evidence>
<keyword evidence="4 6" id="KW-0067">ATP-binding</keyword>
<dbReference type="Pfam" id="PF00005">
    <property type="entry name" value="ABC_tran"/>
    <property type="match status" value="1"/>
</dbReference>
<evidence type="ECO:0000256" key="5">
    <source>
        <dbReference type="ARBA" id="ARBA00023122"/>
    </source>
</evidence>
<name>A0ABV4DPC5_9LACO</name>
<keyword evidence="6" id="KW-0472">Membrane</keyword>
<dbReference type="InterPro" id="IPR003439">
    <property type="entry name" value="ABC_transporter-like_ATP-bd"/>
</dbReference>
<evidence type="ECO:0000256" key="1">
    <source>
        <dbReference type="ARBA" id="ARBA00005417"/>
    </source>
</evidence>
<comment type="subunit">
    <text evidence="6">The complex is probably composed of two ATP-binding proteins, two transmembrane proteins and a solute-binding protein.</text>
</comment>
<sequence>MTVEIEVRNVSKIFGRQVEKAQKLASKGSSKAEILQKTGATVGVDRVSFQVQKGEIFVIMGLSGSGKSTVLRMLNQLIKATSGEIIVDGQDLTKMTKKELLTFRRTKMSMVFQNFALFPHYTVLENVAYGLEVKSMPKAKRQEKARQALALVGLKGYEDQYPNQLSGGMQQRVGLARALASDAQILLMDEAFSALDPLNRKEMQDELLRIQAELNKTIIFISHDLNEALKLGNHIMIMRNAKLIQVGTPEEILTAPANDYVEKFIEDVDRSRILTAENVMIPPAMVNIEKAGPRTALREMQENHTSSIYLVDSKYHFKGFATAQAITEALKNGQNDLTKIAVTDVPTTTLDTVLTDLLADVSTTSIPFAVLDEQKRLRGIIVRGAVLAALSGNEVEI</sequence>
<comment type="similarity">
    <text evidence="1 6">Belongs to the ABC transporter superfamily.</text>
</comment>
<dbReference type="Gene3D" id="3.40.50.300">
    <property type="entry name" value="P-loop containing nucleotide triphosphate hydrolases"/>
    <property type="match status" value="1"/>
</dbReference>
<dbReference type="InterPro" id="IPR046342">
    <property type="entry name" value="CBS_dom_sf"/>
</dbReference>
<dbReference type="EMBL" id="JBCLUF010000005">
    <property type="protein sequence ID" value="MEY8661723.1"/>
    <property type="molecule type" value="Genomic_DNA"/>
</dbReference>
<comment type="catalytic activity">
    <reaction evidence="6">
        <text>a quaternary ammonium(out) + ATP + H2O = a quaternary ammonium(in) + ADP + phosphate + H(+)</text>
        <dbReference type="Rhea" id="RHEA:11036"/>
        <dbReference type="ChEBI" id="CHEBI:15377"/>
        <dbReference type="ChEBI" id="CHEBI:15378"/>
        <dbReference type="ChEBI" id="CHEBI:30616"/>
        <dbReference type="ChEBI" id="CHEBI:35267"/>
        <dbReference type="ChEBI" id="CHEBI:43474"/>
        <dbReference type="ChEBI" id="CHEBI:456216"/>
    </reaction>
</comment>
<keyword evidence="5" id="KW-0129">CBS domain</keyword>
<accession>A0ABV4DPC5</accession>
<dbReference type="SMART" id="SM00382">
    <property type="entry name" value="AAA"/>
    <property type="match status" value="1"/>
</dbReference>
<evidence type="ECO:0000256" key="2">
    <source>
        <dbReference type="ARBA" id="ARBA00022448"/>
    </source>
</evidence>
<keyword evidence="6" id="KW-0997">Cell inner membrane</keyword>
<proteinExistence type="inferred from homology"/>
<dbReference type="PANTHER" id="PTHR43869:SF1">
    <property type="entry name" value="GLYCINE BETAINE_PROLINE BETAINE TRANSPORT SYSTEM ATP-BINDING PROTEIN PROV"/>
    <property type="match status" value="1"/>
</dbReference>
<dbReference type="CDD" id="cd03294">
    <property type="entry name" value="ABC_Pro_Gly_Betaine"/>
    <property type="match status" value="1"/>
</dbReference>
<keyword evidence="9" id="KW-1185">Reference proteome</keyword>
<comment type="caution">
    <text evidence="8">The sequence shown here is derived from an EMBL/GenBank/DDBJ whole genome shotgun (WGS) entry which is preliminary data.</text>
</comment>
<protein>
    <recommendedName>
        <fullName evidence="6">Quaternary amine transport ATP-binding protein</fullName>
        <ecNumber evidence="6">7.6.2.9</ecNumber>
    </recommendedName>
</protein>
<comment type="subcellular location">
    <subcellularLocation>
        <location evidence="6">Cell inner membrane</location>
        <topology evidence="6">Peripheral membrane protein</topology>
    </subcellularLocation>
</comment>
<dbReference type="GO" id="GO:0005524">
    <property type="term" value="F:ATP binding"/>
    <property type="evidence" value="ECO:0007669"/>
    <property type="project" value="UniProtKB-KW"/>
</dbReference>
<dbReference type="RefSeq" id="WP_369940815.1">
    <property type="nucleotide sequence ID" value="NZ_JBCLUF010000005.1"/>
</dbReference>
<dbReference type="InterPro" id="IPR027417">
    <property type="entry name" value="P-loop_NTPase"/>
</dbReference>
<evidence type="ECO:0000259" key="7">
    <source>
        <dbReference type="PROSITE" id="PS50893"/>
    </source>
</evidence>
<reference evidence="8 9" key="1">
    <citation type="submission" date="2024-03" db="EMBL/GenBank/DDBJ databases">
        <title>Mouse gut bacterial collection (mGBC) of GemPharmatech.</title>
        <authorList>
            <person name="He Y."/>
            <person name="Dong L."/>
            <person name="Wu D."/>
            <person name="Gao X."/>
            <person name="Lin Z."/>
        </authorList>
    </citation>
    <scope>NUCLEOTIDE SEQUENCE [LARGE SCALE GENOMIC DNA]</scope>
    <source>
        <strain evidence="8 9">15-30</strain>
    </source>
</reference>
<dbReference type="PANTHER" id="PTHR43869">
    <property type="entry name" value="GLYCINE BETAINE/PROLINE BETAINE TRANSPORT SYSTEM ATP-BINDING PROTEIN PROV"/>
    <property type="match status" value="1"/>
</dbReference>
<dbReference type="Gene3D" id="3.10.580.10">
    <property type="entry name" value="CBS-domain"/>
    <property type="match status" value="1"/>
</dbReference>
<feature type="domain" description="ABC transporter" evidence="7">
    <location>
        <begin position="5"/>
        <end position="265"/>
    </location>
</feature>
<evidence type="ECO:0000256" key="6">
    <source>
        <dbReference type="RuleBase" id="RU369116"/>
    </source>
</evidence>
<dbReference type="PROSITE" id="PS50893">
    <property type="entry name" value="ABC_TRANSPORTER_2"/>
    <property type="match status" value="1"/>
</dbReference>
<evidence type="ECO:0000313" key="8">
    <source>
        <dbReference type="EMBL" id="MEY8661723.1"/>
    </source>
</evidence>
<gene>
    <name evidence="8" type="ORF">AALT52_02265</name>
</gene>
<dbReference type="InterPro" id="IPR051921">
    <property type="entry name" value="ABC_osmolyte_uptake_ATP-bind"/>
</dbReference>
<dbReference type="SUPFAM" id="SSF52540">
    <property type="entry name" value="P-loop containing nucleoside triphosphate hydrolases"/>
    <property type="match status" value="1"/>
</dbReference>
<dbReference type="InterPro" id="IPR017871">
    <property type="entry name" value="ABC_transporter-like_CS"/>
</dbReference>
<dbReference type="SUPFAM" id="SSF54631">
    <property type="entry name" value="CBS-domain pair"/>
    <property type="match status" value="1"/>
</dbReference>
<dbReference type="InterPro" id="IPR003593">
    <property type="entry name" value="AAA+_ATPase"/>
</dbReference>
<dbReference type="NCBIfam" id="TIGR01186">
    <property type="entry name" value="proV"/>
    <property type="match status" value="1"/>
</dbReference>
<evidence type="ECO:0000256" key="3">
    <source>
        <dbReference type="ARBA" id="ARBA00022741"/>
    </source>
</evidence>
<dbReference type="EC" id="7.6.2.9" evidence="6"/>
<dbReference type="PROSITE" id="PS00211">
    <property type="entry name" value="ABC_TRANSPORTER_1"/>
    <property type="match status" value="1"/>
</dbReference>
<keyword evidence="3 6" id="KW-0547">Nucleotide-binding</keyword>
<keyword evidence="2 6" id="KW-0813">Transport</keyword>
<dbReference type="InterPro" id="IPR005892">
    <property type="entry name" value="Gly-betaine_transp_ATP-bd"/>
</dbReference>
<dbReference type="Proteomes" id="UP001565236">
    <property type="component" value="Unassembled WGS sequence"/>
</dbReference>
<evidence type="ECO:0000256" key="4">
    <source>
        <dbReference type="ARBA" id="ARBA00022840"/>
    </source>
</evidence>
<keyword evidence="6" id="KW-1003">Cell membrane</keyword>